<name>A0A6S7GHV9_PARCT</name>
<evidence type="ECO:0000313" key="2">
    <source>
        <dbReference type="Proteomes" id="UP001152795"/>
    </source>
</evidence>
<reference evidence="1" key="1">
    <citation type="submission" date="2020-04" db="EMBL/GenBank/DDBJ databases">
        <authorList>
            <person name="Alioto T."/>
            <person name="Alioto T."/>
            <person name="Gomez Garrido J."/>
        </authorList>
    </citation>
    <scope>NUCLEOTIDE SEQUENCE</scope>
    <source>
        <strain evidence="1">A484AB</strain>
    </source>
</reference>
<evidence type="ECO:0000313" key="1">
    <source>
        <dbReference type="EMBL" id="CAB3991488.1"/>
    </source>
</evidence>
<protein>
    <submittedName>
        <fullName evidence="1">Uncharacterized protein</fullName>
    </submittedName>
</protein>
<organism evidence="1 2">
    <name type="scientific">Paramuricea clavata</name>
    <name type="common">Red gorgonian</name>
    <name type="synonym">Violescent sea-whip</name>
    <dbReference type="NCBI Taxonomy" id="317549"/>
    <lineage>
        <taxon>Eukaryota</taxon>
        <taxon>Metazoa</taxon>
        <taxon>Cnidaria</taxon>
        <taxon>Anthozoa</taxon>
        <taxon>Octocorallia</taxon>
        <taxon>Malacalcyonacea</taxon>
        <taxon>Plexauridae</taxon>
        <taxon>Paramuricea</taxon>
    </lineage>
</organism>
<accession>A0A6S7GHV9</accession>
<sequence length="182" mass="19931">MAVVSYEIFQENEGSISESKELGKYISPYDVQDTNEPIELVLMKEKESKQSYKSERQSCEVLTERGFQHKGFRNASEIHESNSRKPLVQEGQSQPSLQYQGLPILDHNSASELRETGTLPFGLPAARSQELLPSLAARAPVTNGSENGENPDILLQCVSQPTTNGGLPHPYPPPLAATAGSH</sequence>
<dbReference type="EMBL" id="CACRXK020001860">
    <property type="protein sequence ID" value="CAB3991488.1"/>
    <property type="molecule type" value="Genomic_DNA"/>
</dbReference>
<comment type="caution">
    <text evidence="1">The sequence shown here is derived from an EMBL/GenBank/DDBJ whole genome shotgun (WGS) entry which is preliminary data.</text>
</comment>
<proteinExistence type="predicted"/>
<gene>
    <name evidence="1" type="ORF">PACLA_8A053027</name>
</gene>
<keyword evidence="2" id="KW-1185">Reference proteome</keyword>
<dbReference type="AlphaFoldDB" id="A0A6S7GHV9"/>
<dbReference type="Proteomes" id="UP001152795">
    <property type="component" value="Unassembled WGS sequence"/>
</dbReference>